<evidence type="ECO:0000256" key="10">
    <source>
        <dbReference type="ARBA" id="ARBA00023157"/>
    </source>
</evidence>
<keyword evidence="5 12" id="KW-1133">Transmembrane helix</keyword>
<evidence type="ECO:0000256" key="7">
    <source>
        <dbReference type="ARBA" id="ARBA00023004"/>
    </source>
</evidence>
<evidence type="ECO:0000256" key="12">
    <source>
        <dbReference type="SAM" id="Phobius"/>
    </source>
</evidence>
<feature type="transmembrane region" description="Helical" evidence="12">
    <location>
        <begin position="241"/>
        <end position="262"/>
    </location>
</feature>
<feature type="transmembrane region" description="Helical" evidence="12">
    <location>
        <begin position="274"/>
        <end position="297"/>
    </location>
</feature>
<dbReference type="InterPro" id="IPR050450">
    <property type="entry name" value="COX15/CtaA_HemeA_synthase"/>
</dbReference>
<evidence type="ECO:0000256" key="1">
    <source>
        <dbReference type="ARBA" id="ARBA00004141"/>
    </source>
</evidence>
<keyword evidence="2" id="KW-1003">Cell membrane</keyword>
<dbReference type="PANTHER" id="PTHR35457:SF1">
    <property type="entry name" value="HEME A SYNTHASE"/>
    <property type="match status" value="1"/>
</dbReference>
<protein>
    <submittedName>
        <fullName evidence="13">COX15/CtaA family protein</fullName>
    </submittedName>
</protein>
<evidence type="ECO:0000256" key="2">
    <source>
        <dbReference type="ARBA" id="ARBA00022475"/>
    </source>
</evidence>
<feature type="transmembrane region" description="Helical" evidence="12">
    <location>
        <begin position="154"/>
        <end position="178"/>
    </location>
</feature>
<evidence type="ECO:0000256" key="4">
    <source>
        <dbReference type="ARBA" id="ARBA00022723"/>
    </source>
</evidence>
<keyword evidence="7" id="KW-0408">Iron</keyword>
<dbReference type="Pfam" id="PF02628">
    <property type="entry name" value="COX15-CtaA"/>
    <property type="match status" value="1"/>
</dbReference>
<comment type="pathway">
    <text evidence="11">Porphyrin-containing compound metabolism.</text>
</comment>
<keyword evidence="14" id="KW-1185">Reference proteome</keyword>
<keyword evidence="8" id="KW-0350">Heme biosynthesis</keyword>
<evidence type="ECO:0000256" key="9">
    <source>
        <dbReference type="ARBA" id="ARBA00023136"/>
    </source>
</evidence>
<evidence type="ECO:0000256" key="5">
    <source>
        <dbReference type="ARBA" id="ARBA00022989"/>
    </source>
</evidence>
<evidence type="ECO:0000313" key="14">
    <source>
        <dbReference type="Proteomes" id="UP000612680"/>
    </source>
</evidence>
<accession>A0ABX7IBF7</accession>
<keyword evidence="4" id="KW-0479">Metal-binding</keyword>
<keyword evidence="9 12" id="KW-0472">Membrane</keyword>
<keyword evidence="10" id="KW-1015">Disulfide bond</keyword>
<feature type="transmembrane region" description="Helical" evidence="12">
    <location>
        <begin position="303"/>
        <end position="322"/>
    </location>
</feature>
<sequence length="342" mass="37903">MTNLKSHIEPKANRRFRRLALNTIIVLYLLIVAGGVVRSTGSGMGCPDWPRCFGRWVPPTELSELPADYKEVYRGKLKGEVIFNPAKTWTEYVNRLIGAFTGVMIFLLLLASLPFLKRGPRKIFYYSLSAFLLVGFQGWLGAKVVSFELAPVVVTLHMLLAIVIVFLVLYLFTWARFFGQSDINNVKDKAGLSGWGVAAMSLSLVQILLGTQVRETMDVTIAALGYDQRALWIGSLGTEFYIHRSFSILLVLINGLWIYKVLQVEQAGSIIRKFAFACAGVLGIELLTGISMAYLGVPALAQPSHLVLAIILIGLQYMVWLLNSKRYLSTAPQSGAPILVNE</sequence>
<feature type="transmembrane region" description="Helical" evidence="12">
    <location>
        <begin position="96"/>
        <end position="116"/>
    </location>
</feature>
<gene>
    <name evidence="13" type="ORF">HWI92_20615</name>
</gene>
<comment type="subcellular location">
    <subcellularLocation>
        <location evidence="1">Membrane</location>
        <topology evidence="1">Multi-pass membrane protein</topology>
    </subcellularLocation>
</comment>
<dbReference type="InterPro" id="IPR003780">
    <property type="entry name" value="COX15/CtaA_fam"/>
</dbReference>
<evidence type="ECO:0000256" key="8">
    <source>
        <dbReference type="ARBA" id="ARBA00023133"/>
    </source>
</evidence>
<dbReference type="RefSeq" id="WP_204658800.1">
    <property type="nucleotide sequence ID" value="NZ_CP056775.1"/>
</dbReference>
<feature type="transmembrane region" description="Helical" evidence="12">
    <location>
        <begin position="123"/>
        <end position="142"/>
    </location>
</feature>
<feature type="transmembrane region" description="Helical" evidence="12">
    <location>
        <begin position="190"/>
        <end position="209"/>
    </location>
</feature>
<evidence type="ECO:0000313" key="13">
    <source>
        <dbReference type="EMBL" id="QRR03145.1"/>
    </source>
</evidence>
<dbReference type="EMBL" id="CP056775">
    <property type="protein sequence ID" value="QRR03145.1"/>
    <property type="molecule type" value="Genomic_DNA"/>
</dbReference>
<proteinExistence type="predicted"/>
<evidence type="ECO:0000256" key="6">
    <source>
        <dbReference type="ARBA" id="ARBA00023002"/>
    </source>
</evidence>
<evidence type="ECO:0000256" key="11">
    <source>
        <dbReference type="ARBA" id="ARBA00023444"/>
    </source>
</evidence>
<evidence type="ECO:0000256" key="3">
    <source>
        <dbReference type="ARBA" id="ARBA00022692"/>
    </source>
</evidence>
<name>A0ABX7IBF7_9BACT</name>
<feature type="transmembrane region" description="Helical" evidence="12">
    <location>
        <begin position="20"/>
        <end position="37"/>
    </location>
</feature>
<organism evidence="13 14">
    <name type="scientific">Dyadobacter sandarakinus</name>
    <dbReference type="NCBI Taxonomy" id="2747268"/>
    <lineage>
        <taxon>Bacteria</taxon>
        <taxon>Pseudomonadati</taxon>
        <taxon>Bacteroidota</taxon>
        <taxon>Cytophagia</taxon>
        <taxon>Cytophagales</taxon>
        <taxon>Spirosomataceae</taxon>
        <taxon>Dyadobacter</taxon>
    </lineage>
</organism>
<dbReference type="Proteomes" id="UP000612680">
    <property type="component" value="Chromosome"/>
</dbReference>
<keyword evidence="3 12" id="KW-0812">Transmembrane</keyword>
<keyword evidence="6" id="KW-0560">Oxidoreductase</keyword>
<reference evidence="13 14" key="1">
    <citation type="submission" date="2020-06" db="EMBL/GenBank/DDBJ databases">
        <title>Dyadobacter sandarakinus sp. nov., isolated from the soil of the Arctic Yellow River Station.</title>
        <authorList>
            <person name="Zhang Y."/>
            <person name="Peng F."/>
        </authorList>
    </citation>
    <scope>NUCLEOTIDE SEQUENCE [LARGE SCALE GENOMIC DNA]</scope>
    <source>
        <strain evidence="13 14">Q3-56</strain>
    </source>
</reference>
<dbReference type="PANTHER" id="PTHR35457">
    <property type="entry name" value="HEME A SYNTHASE"/>
    <property type="match status" value="1"/>
</dbReference>